<proteinExistence type="predicted"/>
<evidence type="ECO:0000256" key="1">
    <source>
        <dbReference type="SAM" id="Phobius"/>
    </source>
</evidence>
<keyword evidence="1" id="KW-1133">Transmembrane helix</keyword>
<comment type="caution">
    <text evidence="2">The sequence shown here is derived from an EMBL/GenBank/DDBJ whole genome shotgun (WGS) entry which is preliminary data.</text>
</comment>
<evidence type="ECO:0008006" key="3">
    <source>
        <dbReference type="Google" id="ProtNLM"/>
    </source>
</evidence>
<reference evidence="2" key="1">
    <citation type="journal article" date="2020" name="mSystems">
        <title>Genome- and Community-Level Interaction Insights into Carbon Utilization and Element Cycling Functions of Hydrothermarchaeota in Hydrothermal Sediment.</title>
        <authorList>
            <person name="Zhou Z."/>
            <person name="Liu Y."/>
            <person name="Xu W."/>
            <person name="Pan J."/>
            <person name="Luo Z.H."/>
            <person name="Li M."/>
        </authorList>
    </citation>
    <scope>NUCLEOTIDE SEQUENCE [LARGE SCALE GENOMIC DNA]</scope>
    <source>
        <strain evidence="2">SpSt-642</strain>
    </source>
</reference>
<feature type="transmembrane region" description="Helical" evidence="1">
    <location>
        <begin position="7"/>
        <end position="28"/>
    </location>
</feature>
<sequence length="142" mass="16096">MRWIYVLFTLVPVFGGMLTTFTLLSVLVGPPVIVVSPQEFPAELYVVSSVASYEGSNIYVRLTLSNRGGEDLVVKYITFRGVEVAKPELTIPPGGVDTIEFLIRREILPRGTQLTTLEIKIFWYSKLNSDRIHTEYITITRR</sequence>
<evidence type="ECO:0000313" key="2">
    <source>
        <dbReference type="EMBL" id="HGM58771.1"/>
    </source>
</evidence>
<gene>
    <name evidence="2" type="ORF">ENU14_04225</name>
</gene>
<dbReference type="EMBL" id="DTBJ01000032">
    <property type="protein sequence ID" value="HGM58771.1"/>
    <property type="molecule type" value="Genomic_DNA"/>
</dbReference>
<accession>A0A7C4HE28</accession>
<organism evidence="2">
    <name type="scientific">Staphylothermus marinus</name>
    <dbReference type="NCBI Taxonomy" id="2280"/>
    <lineage>
        <taxon>Archaea</taxon>
        <taxon>Thermoproteota</taxon>
        <taxon>Thermoprotei</taxon>
        <taxon>Desulfurococcales</taxon>
        <taxon>Desulfurococcaceae</taxon>
        <taxon>Staphylothermus</taxon>
    </lineage>
</organism>
<name>A0A7C4HE28_STAMA</name>
<keyword evidence="1" id="KW-0472">Membrane</keyword>
<dbReference type="AlphaFoldDB" id="A0A7C4HE28"/>
<keyword evidence="1" id="KW-0812">Transmembrane</keyword>
<protein>
    <recommendedName>
        <fullName evidence="3">DUF1616 domain-containing protein</fullName>
    </recommendedName>
</protein>